<sequence>MNIYKIKTMYNVYNYLKKFVVFLNFKKKYLLYNSITTVIIAIFISFLKNFLHNEQTKMAKNYLIL</sequence>
<keyword evidence="3" id="KW-1185">Reference proteome</keyword>
<feature type="transmembrane region" description="Helical" evidence="1">
    <location>
        <begin position="29"/>
        <end position="51"/>
    </location>
</feature>
<reference evidence="2 3" key="1">
    <citation type="submission" date="2015-04" db="EMBL/GenBank/DDBJ databases">
        <title>Buchnera aphidicola assembly.</title>
        <authorList>
            <person name="Zhang Y."/>
        </authorList>
    </citation>
    <scope>NUCLEOTIDE SEQUENCE [LARGE SCALE GENOMIC DNA]</scope>
    <source>
        <strain evidence="2 3">SC</strain>
    </source>
</reference>
<keyword evidence="1" id="KW-0812">Transmembrane</keyword>
<dbReference type="AlphaFoldDB" id="A0A172WDR5"/>
<name>A0A172WDR5_BUCSC</name>
<accession>A0A172WDR5</accession>
<organism evidence="2 3">
    <name type="scientific">Buchnera aphidicola subsp. Schlechtendalia chinensis</name>
    <dbReference type="NCBI Taxonomy" id="118110"/>
    <lineage>
        <taxon>Bacteria</taxon>
        <taxon>Pseudomonadati</taxon>
        <taxon>Pseudomonadota</taxon>
        <taxon>Gammaproteobacteria</taxon>
        <taxon>Enterobacterales</taxon>
        <taxon>Erwiniaceae</taxon>
        <taxon>Buchnera</taxon>
    </lineage>
</organism>
<keyword evidence="1" id="KW-1133">Transmembrane helix</keyword>
<evidence type="ECO:0000256" key="1">
    <source>
        <dbReference type="SAM" id="Phobius"/>
    </source>
</evidence>
<keyword evidence="1" id="KW-0472">Membrane</keyword>
<dbReference type="Proteomes" id="UP000077654">
    <property type="component" value="Chromosome"/>
</dbReference>
<evidence type="ECO:0000313" key="2">
    <source>
        <dbReference type="EMBL" id="ANF17077.1"/>
    </source>
</evidence>
<proteinExistence type="predicted"/>
<protein>
    <submittedName>
        <fullName evidence="2">Uncharacterized protein</fullName>
    </submittedName>
</protein>
<dbReference type="EMBL" id="CP011299">
    <property type="protein sequence ID" value="ANF17077.1"/>
    <property type="molecule type" value="Genomic_DNA"/>
</dbReference>
<evidence type="ECO:0000313" key="3">
    <source>
        <dbReference type="Proteomes" id="UP000077654"/>
    </source>
</evidence>
<dbReference type="PATRIC" id="fig|118110.3.peg.303"/>
<gene>
    <name evidence="2" type="ORF">XW81_01500</name>
</gene>